<gene>
    <name evidence="2" type="ORF">CPEL01642_LOCUS9154</name>
</gene>
<reference evidence="2" key="1">
    <citation type="submission" date="2021-01" db="EMBL/GenBank/DDBJ databases">
        <authorList>
            <person name="Corre E."/>
            <person name="Pelletier E."/>
            <person name="Niang G."/>
            <person name="Scheremetjew M."/>
            <person name="Finn R."/>
            <person name="Kale V."/>
            <person name="Holt S."/>
            <person name="Cochrane G."/>
            <person name="Meng A."/>
            <person name="Brown T."/>
            <person name="Cohen L."/>
        </authorList>
    </citation>
    <scope>NUCLEOTIDE SEQUENCE</scope>
    <source>
        <strain evidence="2">PLY182g</strain>
    </source>
</reference>
<dbReference type="EMBL" id="HBEY01019048">
    <property type="protein sequence ID" value="CAD8605819.1"/>
    <property type="molecule type" value="Transcribed_RNA"/>
</dbReference>
<name>A0A7S0L992_9EUKA</name>
<protein>
    <submittedName>
        <fullName evidence="2">Uncharacterized protein</fullName>
    </submittedName>
</protein>
<feature type="compositionally biased region" description="Low complexity" evidence="1">
    <location>
        <begin position="97"/>
        <end position="106"/>
    </location>
</feature>
<evidence type="ECO:0000313" key="2">
    <source>
        <dbReference type="EMBL" id="CAD8605819.1"/>
    </source>
</evidence>
<feature type="region of interest" description="Disordered" evidence="1">
    <location>
        <begin position="65"/>
        <end position="127"/>
    </location>
</feature>
<evidence type="ECO:0000256" key="1">
    <source>
        <dbReference type="SAM" id="MobiDB-lite"/>
    </source>
</evidence>
<dbReference type="AlphaFoldDB" id="A0A7S0L992"/>
<proteinExistence type="predicted"/>
<organism evidence="2">
    <name type="scientific">Coccolithus braarudii</name>
    <dbReference type="NCBI Taxonomy" id="221442"/>
    <lineage>
        <taxon>Eukaryota</taxon>
        <taxon>Haptista</taxon>
        <taxon>Haptophyta</taxon>
        <taxon>Prymnesiophyceae</taxon>
        <taxon>Coccolithales</taxon>
        <taxon>Coccolithaceae</taxon>
        <taxon>Coccolithus</taxon>
    </lineage>
</organism>
<accession>A0A7S0L992</accession>
<sequence>MVERHAVELHVLEKRLKENLLKEAKETAAAAVAAAIAEERVRASQEKQLAVQAAVRAAVATRLPIAPGQQAHGQAQADMAKLTEAEGDGPPSKQVGSPSAREAASAHSRRKRLSRGMPASTQPLDMD</sequence>
<feature type="compositionally biased region" description="Low complexity" evidence="1">
    <location>
        <begin position="65"/>
        <end position="77"/>
    </location>
</feature>